<sequence>MWLIQMFGCECFCWDSVPEVYSSQPHPFSLPSPLPQWPQGGGFATGKICLGEIEVVKITKFESVWSCTHLRGRPQGFSFYRPVEIPDGFSCLGHYCQSNDQPLRGYVLVVREAPSPEPEYPALKKPLNYSLIWSTDSPHDGCGYFWLPNPPVGYKAMGIVVSSQPDEPEVEEVRCVRADLTENCETCDLLLTLNSKFSKNPFQVWNTRPCERGILGRGVSVGTFFCSSFLDSDQVLDIACLKNQDSTLRAMPNLNQIHALIKHYGPTVYFHPDEIYLPSSVQWFFKNGALLYKEGSEKGRAIDYEGSSLPRGGKNDGAFWIDLPSDDEARQNLKKGNIETAKLYVHVKPALGGSFTDIAMWVFCPFNGPATIKVGLMNIGMNKIGEHVGDWEHFTLRVSNFTGELWWMFFSQHSGGEWVDAFNLEYIEGNKAIVYSSKHGHASYPHPGTYLQGSSKLGIGVRNDAGKSKYVVDSSMKYEIVGAEYLGDGAIEEPDWLQYMREWGPTIAYDAHSEIEKLINMLPFFVRFSLENILELFPTELYGEEGPTGPKGKANWEGDEIC</sequence>
<dbReference type="InterPro" id="IPR009291">
    <property type="entry name" value="Vps62"/>
</dbReference>
<evidence type="ECO:0000313" key="2">
    <source>
        <dbReference type="Proteomes" id="UP000634136"/>
    </source>
</evidence>
<proteinExistence type="predicted"/>
<protein>
    <submittedName>
        <fullName evidence="1">Vacuolar protein sorting-associated protein 62</fullName>
    </submittedName>
</protein>
<dbReference type="Pfam" id="PF06101">
    <property type="entry name" value="Vps62"/>
    <property type="match status" value="1"/>
</dbReference>
<dbReference type="OrthoDB" id="188042at2759"/>
<accession>A0A834W0Y0</accession>
<keyword evidence="2" id="KW-1185">Reference proteome</keyword>
<gene>
    <name evidence="1" type="ORF">G2W53_044333</name>
</gene>
<evidence type="ECO:0000313" key="1">
    <source>
        <dbReference type="EMBL" id="KAF7805222.1"/>
    </source>
</evidence>
<name>A0A834W0Y0_9FABA</name>
<reference evidence="1" key="1">
    <citation type="submission" date="2020-09" db="EMBL/GenBank/DDBJ databases">
        <title>Genome-Enabled Discovery of Anthraquinone Biosynthesis in Senna tora.</title>
        <authorList>
            <person name="Kang S.-H."/>
            <person name="Pandey R.P."/>
            <person name="Lee C.-M."/>
            <person name="Sim J.-S."/>
            <person name="Jeong J.-T."/>
            <person name="Choi B.-S."/>
            <person name="Jung M."/>
            <person name="Ginzburg D."/>
            <person name="Zhao K."/>
            <person name="Won S.Y."/>
            <person name="Oh T.-J."/>
            <person name="Yu Y."/>
            <person name="Kim N.-H."/>
            <person name="Lee O.R."/>
            <person name="Lee T.-H."/>
            <person name="Bashyal P."/>
            <person name="Kim T.-S."/>
            <person name="Lee W.-H."/>
            <person name="Kawkins C."/>
            <person name="Kim C.-K."/>
            <person name="Kim J.S."/>
            <person name="Ahn B.O."/>
            <person name="Rhee S.Y."/>
            <person name="Sohng J.K."/>
        </authorList>
    </citation>
    <scope>NUCLEOTIDE SEQUENCE</scope>
    <source>
        <tissue evidence="1">Leaf</tissue>
    </source>
</reference>
<dbReference type="AlphaFoldDB" id="A0A834W0Y0"/>
<comment type="caution">
    <text evidence="1">The sequence shown here is derived from an EMBL/GenBank/DDBJ whole genome shotgun (WGS) entry which is preliminary data.</text>
</comment>
<dbReference type="EMBL" id="JAAIUW010000013">
    <property type="protein sequence ID" value="KAF7805222.1"/>
    <property type="molecule type" value="Genomic_DNA"/>
</dbReference>
<dbReference type="PANTHER" id="PTHR48173">
    <property type="entry name" value="GNK2-HOMOLOGOUS DOMAIN-CONTAINING PROTEIN"/>
    <property type="match status" value="1"/>
</dbReference>
<organism evidence="1 2">
    <name type="scientific">Senna tora</name>
    <dbReference type="NCBI Taxonomy" id="362788"/>
    <lineage>
        <taxon>Eukaryota</taxon>
        <taxon>Viridiplantae</taxon>
        <taxon>Streptophyta</taxon>
        <taxon>Embryophyta</taxon>
        <taxon>Tracheophyta</taxon>
        <taxon>Spermatophyta</taxon>
        <taxon>Magnoliopsida</taxon>
        <taxon>eudicotyledons</taxon>
        <taxon>Gunneridae</taxon>
        <taxon>Pentapetalae</taxon>
        <taxon>rosids</taxon>
        <taxon>fabids</taxon>
        <taxon>Fabales</taxon>
        <taxon>Fabaceae</taxon>
        <taxon>Caesalpinioideae</taxon>
        <taxon>Cassia clade</taxon>
        <taxon>Senna</taxon>
    </lineage>
</organism>
<dbReference type="PANTHER" id="PTHR48173:SF2">
    <property type="entry name" value="VACUOLAR PROTEIN SORTING-ASSOCIATED PROTEIN 62"/>
    <property type="match status" value="1"/>
</dbReference>
<dbReference type="Proteomes" id="UP000634136">
    <property type="component" value="Unassembled WGS sequence"/>
</dbReference>